<dbReference type="GO" id="GO:0005783">
    <property type="term" value="C:endoplasmic reticulum"/>
    <property type="evidence" value="ECO:0007669"/>
    <property type="project" value="UniProtKB-SubCell"/>
</dbReference>
<dbReference type="InterPro" id="IPR007751">
    <property type="entry name" value="DUF676_lipase-like"/>
</dbReference>
<feature type="region of interest" description="Disordered" evidence="8">
    <location>
        <begin position="63"/>
        <end position="94"/>
    </location>
</feature>
<dbReference type="AlphaFoldDB" id="A0A9W4UGF3"/>
<feature type="compositionally biased region" description="Polar residues" evidence="8">
    <location>
        <begin position="75"/>
        <end position="92"/>
    </location>
</feature>
<dbReference type="InterPro" id="IPR029058">
    <property type="entry name" value="AB_hydrolase_fold"/>
</dbReference>
<organism evidence="10 11">
    <name type="scientific">Periconia digitata</name>
    <dbReference type="NCBI Taxonomy" id="1303443"/>
    <lineage>
        <taxon>Eukaryota</taxon>
        <taxon>Fungi</taxon>
        <taxon>Dikarya</taxon>
        <taxon>Ascomycota</taxon>
        <taxon>Pezizomycotina</taxon>
        <taxon>Dothideomycetes</taxon>
        <taxon>Pleosporomycetidae</taxon>
        <taxon>Pleosporales</taxon>
        <taxon>Massarineae</taxon>
        <taxon>Periconiaceae</taxon>
        <taxon>Periconia</taxon>
    </lineage>
</organism>
<evidence type="ECO:0000256" key="3">
    <source>
        <dbReference type="ARBA" id="ARBA00004370"/>
    </source>
</evidence>
<evidence type="ECO:0000256" key="4">
    <source>
        <dbReference type="ARBA" id="ARBA00007920"/>
    </source>
</evidence>
<comment type="caution">
    <text evidence="10">The sequence shown here is derived from an EMBL/GenBank/DDBJ whole genome shotgun (WGS) entry which is preliminary data.</text>
</comment>
<dbReference type="EMBL" id="CAOQHR010000005">
    <property type="protein sequence ID" value="CAI6334874.1"/>
    <property type="molecule type" value="Genomic_DNA"/>
</dbReference>
<comment type="similarity">
    <text evidence="4">Belongs to the putative lipase ROG1 family.</text>
</comment>
<dbReference type="Gene3D" id="3.40.50.1820">
    <property type="entry name" value="alpha/beta hydrolase"/>
    <property type="match status" value="1"/>
</dbReference>
<dbReference type="PANTHER" id="PTHR48182:SF2">
    <property type="entry name" value="PROTEIN SERAC1"/>
    <property type="match status" value="1"/>
</dbReference>
<evidence type="ECO:0000256" key="8">
    <source>
        <dbReference type="SAM" id="MobiDB-lite"/>
    </source>
</evidence>
<protein>
    <recommendedName>
        <fullName evidence="9">DUF676 domain-containing protein</fullName>
    </recommendedName>
</protein>
<dbReference type="SUPFAM" id="SSF53474">
    <property type="entry name" value="alpha/beta-Hydrolases"/>
    <property type="match status" value="1"/>
</dbReference>
<keyword evidence="6" id="KW-0496">Mitochondrion</keyword>
<name>A0A9W4UGF3_9PLEO</name>
<dbReference type="Proteomes" id="UP001152607">
    <property type="component" value="Unassembled WGS sequence"/>
</dbReference>
<comment type="subcellular location">
    <subcellularLocation>
        <location evidence="2">Endoplasmic reticulum</location>
    </subcellularLocation>
    <subcellularLocation>
        <location evidence="3">Membrane</location>
    </subcellularLocation>
    <subcellularLocation>
        <location evidence="1">Mitochondrion</location>
    </subcellularLocation>
</comment>
<dbReference type="GO" id="GO:0005739">
    <property type="term" value="C:mitochondrion"/>
    <property type="evidence" value="ECO:0007669"/>
    <property type="project" value="UniProtKB-SubCell"/>
</dbReference>
<dbReference type="Pfam" id="PF05057">
    <property type="entry name" value="DUF676"/>
    <property type="match status" value="1"/>
</dbReference>
<reference evidence="10" key="1">
    <citation type="submission" date="2023-01" db="EMBL/GenBank/DDBJ databases">
        <authorList>
            <person name="Van Ghelder C."/>
            <person name="Rancurel C."/>
        </authorList>
    </citation>
    <scope>NUCLEOTIDE SEQUENCE</scope>
    <source>
        <strain evidence="10">CNCM I-4278</strain>
    </source>
</reference>
<evidence type="ECO:0000313" key="11">
    <source>
        <dbReference type="Proteomes" id="UP001152607"/>
    </source>
</evidence>
<evidence type="ECO:0000259" key="9">
    <source>
        <dbReference type="Pfam" id="PF05057"/>
    </source>
</evidence>
<evidence type="ECO:0000256" key="5">
    <source>
        <dbReference type="ARBA" id="ARBA00022824"/>
    </source>
</evidence>
<dbReference type="InterPro" id="IPR052374">
    <property type="entry name" value="SERAC1"/>
</dbReference>
<evidence type="ECO:0000256" key="2">
    <source>
        <dbReference type="ARBA" id="ARBA00004240"/>
    </source>
</evidence>
<accession>A0A9W4UGF3</accession>
<keyword evidence="5" id="KW-0256">Endoplasmic reticulum</keyword>
<evidence type="ECO:0000256" key="7">
    <source>
        <dbReference type="ARBA" id="ARBA00023136"/>
    </source>
</evidence>
<dbReference type="OrthoDB" id="5086500at2759"/>
<evidence type="ECO:0000256" key="6">
    <source>
        <dbReference type="ARBA" id="ARBA00023128"/>
    </source>
</evidence>
<dbReference type="PANTHER" id="PTHR48182">
    <property type="entry name" value="PROTEIN SERAC1"/>
    <property type="match status" value="1"/>
</dbReference>
<sequence length="368" mass="39620">MPNSWNFLSYIFAKNEDALDRNAGNSAPHEGQSNGLLLDSDSIDSAIGYTDHPTFEQTAMASNALPPSAPHRTSGGPSNQASTSKISRSGNLNKPRRGALGLSLICESTEPTTSDIVFVHGLQGGSISTWTAANGQCWPRDFLPRSIKSARIFTFGYNADIFSRNDTGIEECAKSLLNALEVNRNRKNGAEKRPLVFIGHSMGGLVIKSALVEAKERNHAVWSAACDGGVMFMAVPHCGSKDAGWAEMLGNIAKVGDPSNTDLLKQLKQNSAFLLVLGQRFGNVQKSLELATVLEGERIPFGPRGTSKVVPDDSARLNLGEDEYIHLGSDHQTVCKFASFEDIQYKQVAYGIEKLTVSSRATTGLASM</sequence>
<evidence type="ECO:0000313" key="10">
    <source>
        <dbReference type="EMBL" id="CAI6334874.1"/>
    </source>
</evidence>
<keyword evidence="7" id="KW-0472">Membrane</keyword>
<dbReference type="GO" id="GO:0016020">
    <property type="term" value="C:membrane"/>
    <property type="evidence" value="ECO:0007669"/>
    <property type="project" value="UniProtKB-SubCell"/>
</dbReference>
<keyword evidence="11" id="KW-1185">Reference proteome</keyword>
<feature type="domain" description="DUF676" evidence="9">
    <location>
        <begin position="116"/>
        <end position="220"/>
    </location>
</feature>
<gene>
    <name evidence="10" type="ORF">PDIGIT_LOCUS7944</name>
</gene>
<evidence type="ECO:0000256" key="1">
    <source>
        <dbReference type="ARBA" id="ARBA00004173"/>
    </source>
</evidence>
<proteinExistence type="inferred from homology"/>